<evidence type="ECO:0000313" key="6">
    <source>
        <dbReference type="Proteomes" id="UP000035088"/>
    </source>
</evidence>
<protein>
    <submittedName>
        <fullName evidence="5">Proteasome accessory factor C</fullName>
    </submittedName>
</protein>
<evidence type="ECO:0000259" key="4">
    <source>
        <dbReference type="Pfam" id="PF25583"/>
    </source>
</evidence>
<keyword evidence="5" id="KW-0647">Proteasome</keyword>
<dbReference type="InterPro" id="IPR051534">
    <property type="entry name" value="CBASS_pafABC_assoc_protein"/>
</dbReference>
<dbReference type="PANTHER" id="PTHR34580">
    <property type="match status" value="1"/>
</dbReference>
<dbReference type="InterPro" id="IPR057727">
    <property type="entry name" value="WCX_dom"/>
</dbReference>
<dbReference type="Pfam" id="PF25583">
    <property type="entry name" value="WCX"/>
    <property type="match status" value="1"/>
</dbReference>
<name>G7H0K9_9ACTN</name>
<organism evidence="5 6">
    <name type="scientific">Gordonia araii NBRC 100433</name>
    <dbReference type="NCBI Taxonomy" id="1073574"/>
    <lineage>
        <taxon>Bacteria</taxon>
        <taxon>Bacillati</taxon>
        <taxon>Actinomycetota</taxon>
        <taxon>Actinomycetes</taxon>
        <taxon>Mycobacteriales</taxon>
        <taxon>Gordoniaceae</taxon>
        <taxon>Gordonia</taxon>
    </lineage>
</organism>
<proteinExistence type="predicted"/>
<feature type="region of interest" description="Disordered" evidence="1">
    <location>
        <begin position="142"/>
        <end position="172"/>
    </location>
</feature>
<dbReference type="OrthoDB" id="5174471at2"/>
<dbReference type="PANTHER" id="PTHR34580:SF1">
    <property type="entry name" value="PROTEIN PAFC"/>
    <property type="match status" value="1"/>
</dbReference>
<keyword evidence="6" id="KW-1185">Reference proteome</keyword>
<dbReference type="InterPro" id="IPR026881">
    <property type="entry name" value="WYL_dom"/>
</dbReference>
<dbReference type="RefSeq" id="WP_007321460.1">
    <property type="nucleotide sequence ID" value="NZ_BAEE01000036.1"/>
</dbReference>
<feature type="domain" description="WYL" evidence="2">
    <location>
        <begin position="171"/>
        <end position="236"/>
    </location>
</feature>
<dbReference type="Pfam" id="PF19187">
    <property type="entry name" value="HTH_PafC"/>
    <property type="match status" value="1"/>
</dbReference>
<dbReference type="AlphaFoldDB" id="G7H0K9"/>
<dbReference type="InterPro" id="IPR028349">
    <property type="entry name" value="PafC-like"/>
</dbReference>
<evidence type="ECO:0000313" key="5">
    <source>
        <dbReference type="EMBL" id="GAB09384.1"/>
    </source>
</evidence>
<feature type="compositionally biased region" description="Low complexity" evidence="1">
    <location>
        <begin position="142"/>
        <end position="156"/>
    </location>
</feature>
<feature type="domain" description="WCX" evidence="4">
    <location>
        <begin position="263"/>
        <end position="340"/>
    </location>
</feature>
<gene>
    <name evidence="5" type="primary">pafC</name>
    <name evidence="5" type="ORF">GOARA_036_01160</name>
</gene>
<comment type="caution">
    <text evidence="5">The sequence shown here is derived from an EMBL/GenBank/DDBJ whole genome shotgun (WGS) entry which is preliminary data.</text>
</comment>
<feature type="domain" description="PafC HTH" evidence="3">
    <location>
        <begin position="8"/>
        <end position="119"/>
    </location>
</feature>
<dbReference type="EMBL" id="BAEE01000036">
    <property type="protein sequence ID" value="GAB09384.1"/>
    <property type="molecule type" value="Genomic_DNA"/>
</dbReference>
<evidence type="ECO:0000256" key="1">
    <source>
        <dbReference type="SAM" id="MobiDB-lite"/>
    </source>
</evidence>
<dbReference type="GO" id="GO:0000502">
    <property type="term" value="C:proteasome complex"/>
    <property type="evidence" value="ECO:0007669"/>
    <property type="project" value="UniProtKB-KW"/>
</dbReference>
<evidence type="ECO:0000259" key="2">
    <source>
        <dbReference type="Pfam" id="PF13280"/>
    </source>
</evidence>
<dbReference type="STRING" id="1073574.GOARA_036_01160"/>
<dbReference type="PIRSF" id="PIRSF016838">
    <property type="entry name" value="PafC"/>
    <property type="match status" value="1"/>
</dbReference>
<dbReference type="PROSITE" id="PS52050">
    <property type="entry name" value="WYL"/>
    <property type="match status" value="1"/>
</dbReference>
<reference evidence="5 6" key="1">
    <citation type="submission" date="2011-11" db="EMBL/GenBank/DDBJ databases">
        <title>Whole genome shotgun sequence of Gordonia araii NBRC 100433.</title>
        <authorList>
            <person name="Yoshida Y."/>
            <person name="Hosoyama A."/>
            <person name="Tsuchikane K."/>
            <person name="Katsumata H."/>
            <person name="Yamazaki S."/>
            <person name="Fujita N."/>
        </authorList>
    </citation>
    <scope>NUCLEOTIDE SEQUENCE [LARGE SCALE GENOMIC DNA]</scope>
    <source>
        <strain evidence="5 6">NBRC 100433</strain>
    </source>
</reference>
<evidence type="ECO:0000259" key="3">
    <source>
        <dbReference type="Pfam" id="PF19187"/>
    </source>
</evidence>
<dbReference type="InterPro" id="IPR043839">
    <property type="entry name" value="PafC_HTH"/>
</dbReference>
<dbReference type="Pfam" id="PF13280">
    <property type="entry name" value="WYL"/>
    <property type="match status" value="1"/>
</dbReference>
<accession>G7H0K9</accession>
<dbReference type="Proteomes" id="UP000035088">
    <property type="component" value="Unassembled WGS sequence"/>
</dbReference>
<sequence>MAEASVSRFSRLLAMVPYLASRQGIAVSEAAADLGITTGQLTKDIEQLFVCGQRQNGFEDLIDVQYDSGHVRVQFTAGMDRPLRLTGAEAALLQTALATLADIPGVDADATRRAIAKIEAAMAVPVRAKKKGLRARGEELAAAESAARAQRSEPSADGGGAPTSRRQRRYDEVREAVRAHRALRLRYYTPARDAVSERIVDPITVKLIDGNAYLQAWCRSAEDTRLFRFDRIEAAEQLDEPSNPPPAAAASVGPAGWEEQDLLTAELEIAPEQLWVTENYLVDIIDDGSGPAPDGAPVRARVHYGSQEWLVRFVSGFGGTIRLVGEPEISAQVHARAAAARERYR</sequence>